<protein>
    <submittedName>
        <fullName evidence="3">N-methylhydantoinase A/oxoprolinase/acetone carboxylase beta subunit</fullName>
    </submittedName>
</protein>
<dbReference type="GO" id="GO:0016787">
    <property type="term" value="F:hydrolase activity"/>
    <property type="evidence" value="ECO:0007669"/>
    <property type="project" value="InterPro"/>
</dbReference>
<proteinExistence type="predicted"/>
<dbReference type="RefSeq" id="WP_133904899.1">
    <property type="nucleotide sequence ID" value="NZ_SOCP01000008.1"/>
</dbReference>
<evidence type="ECO:0000313" key="4">
    <source>
        <dbReference type="Proteomes" id="UP000294927"/>
    </source>
</evidence>
<dbReference type="InterPro" id="IPR002821">
    <property type="entry name" value="Hydantoinase_A"/>
</dbReference>
<dbReference type="InterPro" id="IPR008040">
    <property type="entry name" value="Hydant_A_N"/>
</dbReference>
<dbReference type="OrthoDB" id="9768323at2"/>
<dbReference type="SUPFAM" id="SSF53067">
    <property type="entry name" value="Actin-like ATPase domain"/>
    <property type="match status" value="2"/>
</dbReference>
<dbReference type="InterPro" id="IPR043129">
    <property type="entry name" value="ATPase_NBD"/>
</dbReference>
<sequence length="538" mass="55095">MRLGIDVGGTNTDAVLVAGRQEDDVRVLAAVKTPTTEDVTAGVVTAIGELLAGAPEGFTPGEIAAVMIGTTHFTNAVVAARDLTPTAVVRLGLPATTAIPPLSGWPARLRAAVGGRTYLCHGGYEYDGTELSTLDVDELRRAAADIAGRGVRSVALSSVFAPVNGTMEQEAAEILRAEVPGLRVSCSYELGRIGLLERENATVLNAALAELADRLAEALTAALAEAGIGAPLLLSQNDGTLMDIGYSRRLPAATFASGPTNSMRGAGFLSGVRDCAVVDVGGTTTDVGMLVGGFPREAPAITDIAGIRVNWRMPDVLSLGIGGGSLVRGFSDADRTTVGPDSVGFGLTSKALVFGGDTLTLTDVAVAAGQARIGTMTALVRRFDGDRARAVLAEVNERVADAVDRMRTSPDPLPVVLVGGGGVVLPDALPGLPDVRRPEHSDVANAIGAAIAEVGGELDRVVRIADGRRDHVLAEARAEAVERAEAAGARPGSVEIVEVTEVPLAYLPGGATRVRVKAVGDLDLGRVGSREPVAAPGA</sequence>
<accession>A0A4R7VHN2</accession>
<dbReference type="InterPro" id="IPR045079">
    <property type="entry name" value="Oxoprolinase-like"/>
</dbReference>
<feature type="domain" description="Hydantoinase/oxoprolinase N-terminal" evidence="2">
    <location>
        <begin position="2"/>
        <end position="178"/>
    </location>
</feature>
<dbReference type="EMBL" id="SOCP01000008">
    <property type="protein sequence ID" value="TDV48864.1"/>
    <property type="molecule type" value="Genomic_DNA"/>
</dbReference>
<organism evidence="3 4">
    <name type="scientific">Actinophytocola oryzae</name>
    <dbReference type="NCBI Taxonomy" id="502181"/>
    <lineage>
        <taxon>Bacteria</taxon>
        <taxon>Bacillati</taxon>
        <taxon>Actinomycetota</taxon>
        <taxon>Actinomycetes</taxon>
        <taxon>Pseudonocardiales</taxon>
        <taxon>Pseudonocardiaceae</taxon>
    </lineage>
</organism>
<dbReference type="PANTHER" id="PTHR11365">
    <property type="entry name" value="5-OXOPROLINASE RELATED"/>
    <property type="match status" value="1"/>
</dbReference>
<dbReference type="AlphaFoldDB" id="A0A4R7VHN2"/>
<gene>
    <name evidence="3" type="ORF">CLV71_108224</name>
</gene>
<dbReference type="Pfam" id="PF01968">
    <property type="entry name" value="Hydantoinase_A"/>
    <property type="match status" value="1"/>
</dbReference>
<dbReference type="PANTHER" id="PTHR11365:SF10">
    <property type="entry name" value="HYDANTOINASE_OXOPROLINASE"/>
    <property type="match status" value="1"/>
</dbReference>
<dbReference type="Pfam" id="PF05378">
    <property type="entry name" value="Hydant_A_N"/>
    <property type="match status" value="1"/>
</dbReference>
<reference evidence="3 4" key="1">
    <citation type="submission" date="2019-03" db="EMBL/GenBank/DDBJ databases">
        <title>Genomic Encyclopedia of Archaeal and Bacterial Type Strains, Phase II (KMG-II): from individual species to whole genera.</title>
        <authorList>
            <person name="Goeker M."/>
        </authorList>
    </citation>
    <scope>NUCLEOTIDE SEQUENCE [LARGE SCALE GENOMIC DNA]</scope>
    <source>
        <strain evidence="3 4">DSM 45499</strain>
    </source>
</reference>
<dbReference type="Gene3D" id="3.30.420.40">
    <property type="match status" value="1"/>
</dbReference>
<comment type="caution">
    <text evidence="3">The sequence shown here is derived from an EMBL/GenBank/DDBJ whole genome shotgun (WGS) entry which is preliminary data.</text>
</comment>
<evidence type="ECO:0000313" key="3">
    <source>
        <dbReference type="EMBL" id="TDV48864.1"/>
    </source>
</evidence>
<feature type="domain" description="Hydantoinase A/oxoprolinase" evidence="1">
    <location>
        <begin position="198"/>
        <end position="370"/>
    </location>
</feature>
<dbReference type="Proteomes" id="UP000294927">
    <property type="component" value="Unassembled WGS sequence"/>
</dbReference>
<name>A0A4R7VHN2_9PSEU</name>
<evidence type="ECO:0000259" key="2">
    <source>
        <dbReference type="Pfam" id="PF05378"/>
    </source>
</evidence>
<keyword evidence="4" id="KW-1185">Reference proteome</keyword>
<evidence type="ECO:0000259" key="1">
    <source>
        <dbReference type="Pfam" id="PF01968"/>
    </source>
</evidence>